<protein>
    <submittedName>
        <fullName evidence="1">Uncharacterized protein</fullName>
    </submittedName>
</protein>
<evidence type="ECO:0000313" key="2">
    <source>
        <dbReference type="Proteomes" id="UP000004682"/>
    </source>
</evidence>
<organism evidence="1 2">
    <name type="scientific">Burkholderia humptydooensis MSMB43</name>
    <dbReference type="NCBI Taxonomy" id="441157"/>
    <lineage>
        <taxon>Bacteria</taxon>
        <taxon>Pseudomonadati</taxon>
        <taxon>Pseudomonadota</taxon>
        <taxon>Betaproteobacteria</taxon>
        <taxon>Burkholderiales</taxon>
        <taxon>Burkholderiaceae</taxon>
        <taxon>Burkholderia</taxon>
        <taxon>pseudomallei group</taxon>
    </lineage>
</organism>
<keyword evidence="2" id="KW-1185">Reference proteome</keyword>
<sequence>MAHLSVRDGGDRYRSDAAKITCLESGVRAPLRDHVILVRKCDIRRPFDAQTSCVCRASAFAKDRIRLSRDIDFTVFPRAA</sequence>
<dbReference type="Proteomes" id="UP000004682">
    <property type="component" value="Unassembled WGS sequence"/>
</dbReference>
<accession>A0ABN0FWY3</accession>
<evidence type="ECO:0000313" key="1">
    <source>
        <dbReference type="EMBL" id="EIP84499.1"/>
    </source>
</evidence>
<reference evidence="2" key="1">
    <citation type="journal article" date="2012" name="J. Bacteriol.">
        <title>Revised Genome Sequence of Burkholderia thailandensis MSMB43 with Improved Annotation.</title>
        <authorList>
            <person name="Zhuo Y."/>
            <person name="Liu L."/>
            <person name="Wang Q."/>
            <person name="Liu X."/>
            <person name="Ren B."/>
            <person name="Liu M."/>
            <person name="Ni P."/>
            <person name="Cheng Y.Q."/>
            <person name="Zhang L."/>
        </authorList>
    </citation>
    <scope>NUCLEOTIDE SEQUENCE [LARGE SCALE GENOMIC DNA]</scope>
    <source>
        <strain evidence="2">MSMB43</strain>
    </source>
</reference>
<dbReference type="EMBL" id="JH692074">
    <property type="protein sequence ID" value="EIP84499.1"/>
    <property type="molecule type" value="Genomic_DNA"/>
</dbReference>
<proteinExistence type="predicted"/>
<name>A0ABN0FWY3_9BURK</name>
<gene>
    <name evidence="1" type="ORF">A33K_18820</name>
</gene>